<accession>A0ACD1A7Z2</accession>
<evidence type="ECO:0000313" key="1">
    <source>
        <dbReference type="EMBL" id="QOX62460.1"/>
    </source>
</evidence>
<evidence type="ECO:0000313" key="2">
    <source>
        <dbReference type="Proteomes" id="UP000594014"/>
    </source>
</evidence>
<name>A0ACD1A7Z2_9FIRM</name>
<keyword evidence="2" id="KW-1185">Reference proteome</keyword>
<reference evidence="1" key="1">
    <citation type="submission" date="2019-08" db="EMBL/GenBank/DDBJ databases">
        <title>Genome sequence of Clostridiales bacterium MT110.</title>
        <authorList>
            <person name="Cao J."/>
        </authorList>
    </citation>
    <scope>NUCLEOTIDE SEQUENCE</scope>
    <source>
        <strain evidence="1">MT110</strain>
    </source>
</reference>
<dbReference type="Proteomes" id="UP000594014">
    <property type="component" value="Chromosome"/>
</dbReference>
<organism evidence="1 2">
    <name type="scientific">Anoxybacterium hadale</name>
    <dbReference type="NCBI Taxonomy" id="3408580"/>
    <lineage>
        <taxon>Bacteria</taxon>
        <taxon>Bacillati</taxon>
        <taxon>Bacillota</taxon>
        <taxon>Clostridia</taxon>
        <taxon>Peptostreptococcales</taxon>
        <taxon>Anaerovoracaceae</taxon>
        <taxon>Anoxybacterium</taxon>
    </lineage>
</organism>
<sequence>MTLGSWGELAAEKYLKKEGYIILERNYRCRIGELDIIALDGDCMVFVEVKTRQSQSFGLPCEAVHQEKIRHIKRTAAYYLMMNPYNDFDQRIDVLEILRIDAQAYLRHVKNITG</sequence>
<proteinExistence type="predicted"/>
<protein>
    <submittedName>
        <fullName evidence="1">YraN family protein</fullName>
    </submittedName>
</protein>
<gene>
    <name evidence="1" type="ORF">FRZ06_03335</name>
</gene>
<dbReference type="EMBL" id="CP042469">
    <property type="protein sequence ID" value="QOX62460.1"/>
    <property type="molecule type" value="Genomic_DNA"/>
</dbReference>